<reference evidence="12" key="1">
    <citation type="journal article" date="2020" name="mSystems">
        <title>Genome- and Community-Level Interaction Insights into Carbon Utilization and Element Cycling Functions of Hydrothermarchaeota in Hydrothermal Sediment.</title>
        <authorList>
            <person name="Zhou Z."/>
            <person name="Liu Y."/>
            <person name="Xu W."/>
            <person name="Pan J."/>
            <person name="Luo Z.H."/>
            <person name="Li M."/>
        </authorList>
    </citation>
    <scope>NUCLEOTIDE SEQUENCE [LARGE SCALE GENOMIC DNA]</scope>
    <source>
        <strain evidence="12">SpSt-265</strain>
        <strain evidence="13">SpSt-465</strain>
    </source>
</reference>
<keyword evidence="7 9" id="KW-0067">ATP-binding</keyword>
<dbReference type="HAMAP" id="MF_00061">
    <property type="entry name" value="IspE"/>
    <property type="match status" value="1"/>
</dbReference>
<dbReference type="EC" id="2.7.1.148" evidence="2 9"/>
<evidence type="ECO:0000256" key="5">
    <source>
        <dbReference type="ARBA" id="ARBA00022741"/>
    </source>
</evidence>
<evidence type="ECO:0000259" key="11">
    <source>
        <dbReference type="Pfam" id="PF08544"/>
    </source>
</evidence>
<evidence type="ECO:0000256" key="2">
    <source>
        <dbReference type="ARBA" id="ARBA00012052"/>
    </source>
</evidence>
<dbReference type="AlphaFoldDB" id="A0A7C1SHQ6"/>
<feature type="active site" evidence="9">
    <location>
        <position position="142"/>
    </location>
</feature>
<dbReference type="NCBIfam" id="TIGR00154">
    <property type="entry name" value="ispE"/>
    <property type="match status" value="1"/>
</dbReference>
<dbReference type="SUPFAM" id="SSF55060">
    <property type="entry name" value="GHMP Kinase, C-terminal domain"/>
    <property type="match status" value="1"/>
</dbReference>
<evidence type="ECO:0000256" key="8">
    <source>
        <dbReference type="ARBA" id="ARBA00032554"/>
    </source>
</evidence>
<evidence type="ECO:0000256" key="3">
    <source>
        <dbReference type="ARBA" id="ARBA00017473"/>
    </source>
</evidence>
<feature type="binding site" evidence="9">
    <location>
        <begin position="100"/>
        <end position="110"/>
    </location>
    <ligand>
        <name>ATP</name>
        <dbReference type="ChEBI" id="CHEBI:30616"/>
    </ligand>
</feature>
<evidence type="ECO:0000313" key="13">
    <source>
        <dbReference type="EMBL" id="HFJ53705.1"/>
    </source>
</evidence>
<evidence type="ECO:0000256" key="1">
    <source>
        <dbReference type="ARBA" id="ARBA00009684"/>
    </source>
</evidence>
<dbReference type="GO" id="GO:0005524">
    <property type="term" value="F:ATP binding"/>
    <property type="evidence" value="ECO:0007669"/>
    <property type="project" value="UniProtKB-UniRule"/>
</dbReference>
<evidence type="ECO:0000256" key="7">
    <source>
        <dbReference type="ARBA" id="ARBA00022840"/>
    </source>
</evidence>
<dbReference type="Gene3D" id="3.30.70.890">
    <property type="entry name" value="GHMP kinase, C-terminal domain"/>
    <property type="match status" value="1"/>
</dbReference>
<dbReference type="GO" id="GO:0019288">
    <property type="term" value="P:isopentenyl diphosphate biosynthetic process, methylerythritol 4-phosphate pathway"/>
    <property type="evidence" value="ECO:0007669"/>
    <property type="project" value="UniProtKB-UniRule"/>
</dbReference>
<accession>A0A7C1SHQ6</accession>
<keyword evidence="5 9" id="KW-0547">Nucleotide-binding</keyword>
<dbReference type="PANTHER" id="PTHR43527">
    <property type="entry name" value="4-DIPHOSPHOCYTIDYL-2-C-METHYL-D-ERYTHRITOL KINASE, CHLOROPLASTIC"/>
    <property type="match status" value="1"/>
</dbReference>
<dbReference type="InterPro" id="IPR014721">
    <property type="entry name" value="Ribsml_uS5_D2-typ_fold_subgr"/>
</dbReference>
<comment type="similarity">
    <text evidence="1 9">Belongs to the GHMP kinase family. IspE subfamily.</text>
</comment>
<feature type="domain" description="GHMP kinase C-terminal" evidence="11">
    <location>
        <begin position="210"/>
        <end position="264"/>
    </location>
</feature>
<dbReference type="InterPro" id="IPR006204">
    <property type="entry name" value="GHMP_kinase_N_dom"/>
</dbReference>
<dbReference type="UniPathway" id="UPA00056">
    <property type="reaction ID" value="UER00094"/>
</dbReference>
<evidence type="ECO:0000259" key="10">
    <source>
        <dbReference type="Pfam" id="PF00288"/>
    </source>
</evidence>
<sequence>MLCRKVKVIRLHSPAKINLGLWVGRKRADGYHELVTIMVPLEFGDRVRLEKTRSGICVKTTGINLNIPERANLAYRAAGLFFTATGITGGCKIFIDKNIPPGGGLGGGSSNAATVLLGLNYLFDHPLNLTQLNQLARELGSDVPFFLQPKPCVARGRGEKLRPITLPALRIVLYYPGFGISTRWAYDRLDRLKKKLTTWRFCPKIIALKLRRKEPAGLAELIRNSFETVVFRRYPELAKIKKQLLESGMVAAGLTGSGSTVYGLQYATDPMAEWLHSGSPWIITRYRPSTLSGAGTTL</sequence>
<keyword evidence="6 9" id="KW-0418">Kinase</keyword>
<comment type="caution">
    <text evidence="12">The sequence shown here is derived from an EMBL/GenBank/DDBJ whole genome shotgun (WGS) entry which is preliminary data.</text>
</comment>
<dbReference type="GO" id="GO:0016114">
    <property type="term" value="P:terpenoid biosynthetic process"/>
    <property type="evidence" value="ECO:0007669"/>
    <property type="project" value="UniProtKB-UniRule"/>
</dbReference>
<proteinExistence type="inferred from homology"/>
<dbReference type="Pfam" id="PF08544">
    <property type="entry name" value="GHMP_kinases_C"/>
    <property type="match status" value="1"/>
</dbReference>
<dbReference type="GO" id="GO:0050515">
    <property type="term" value="F:4-(cytidine 5'-diphospho)-2-C-methyl-D-erythritol kinase activity"/>
    <property type="evidence" value="ECO:0007669"/>
    <property type="project" value="UniProtKB-UniRule"/>
</dbReference>
<dbReference type="InterPro" id="IPR013750">
    <property type="entry name" value="GHMP_kinase_C_dom"/>
</dbReference>
<dbReference type="SUPFAM" id="SSF54211">
    <property type="entry name" value="Ribosomal protein S5 domain 2-like"/>
    <property type="match status" value="1"/>
</dbReference>
<feature type="domain" description="GHMP kinase N-terminal" evidence="10">
    <location>
        <begin position="72"/>
        <end position="147"/>
    </location>
</feature>
<dbReference type="PIRSF" id="PIRSF010376">
    <property type="entry name" value="IspE"/>
    <property type="match status" value="1"/>
</dbReference>
<dbReference type="InterPro" id="IPR036554">
    <property type="entry name" value="GHMP_kinase_C_sf"/>
</dbReference>
<evidence type="ECO:0000256" key="6">
    <source>
        <dbReference type="ARBA" id="ARBA00022777"/>
    </source>
</evidence>
<feature type="active site" evidence="9">
    <location>
        <position position="16"/>
    </location>
</feature>
<evidence type="ECO:0000256" key="9">
    <source>
        <dbReference type="HAMAP-Rule" id="MF_00061"/>
    </source>
</evidence>
<dbReference type="PANTHER" id="PTHR43527:SF2">
    <property type="entry name" value="4-DIPHOSPHOCYTIDYL-2-C-METHYL-D-ERYTHRITOL KINASE, CHLOROPLASTIC"/>
    <property type="match status" value="1"/>
</dbReference>
<comment type="function">
    <text evidence="9">Catalyzes the phosphorylation of the position 2 hydroxy group of 4-diphosphocytidyl-2C-methyl-D-erythritol.</text>
</comment>
<organism evidence="12">
    <name type="scientific">candidate division WOR-3 bacterium</name>
    <dbReference type="NCBI Taxonomy" id="2052148"/>
    <lineage>
        <taxon>Bacteria</taxon>
        <taxon>Bacteria division WOR-3</taxon>
    </lineage>
</organism>
<evidence type="ECO:0000256" key="4">
    <source>
        <dbReference type="ARBA" id="ARBA00022679"/>
    </source>
</evidence>
<dbReference type="EMBL" id="DSTU01000004">
    <property type="protein sequence ID" value="HFJ53705.1"/>
    <property type="molecule type" value="Genomic_DNA"/>
</dbReference>
<dbReference type="Gene3D" id="3.30.230.10">
    <property type="match status" value="1"/>
</dbReference>
<keyword evidence="4 9" id="KW-0808">Transferase</keyword>
<name>A0A7C1SHQ6_UNCW3</name>
<keyword evidence="9" id="KW-0414">Isoprene biosynthesis</keyword>
<dbReference type="Pfam" id="PF00288">
    <property type="entry name" value="GHMP_kinases_N"/>
    <property type="match status" value="1"/>
</dbReference>
<dbReference type="InterPro" id="IPR004424">
    <property type="entry name" value="IspE"/>
</dbReference>
<dbReference type="InterPro" id="IPR020568">
    <property type="entry name" value="Ribosomal_Su5_D2-typ_SF"/>
</dbReference>
<comment type="catalytic activity">
    <reaction evidence="9">
        <text>4-CDP-2-C-methyl-D-erythritol + ATP = 4-CDP-2-C-methyl-D-erythritol 2-phosphate + ADP + H(+)</text>
        <dbReference type="Rhea" id="RHEA:18437"/>
        <dbReference type="ChEBI" id="CHEBI:15378"/>
        <dbReference type="ChEBI" id="CHEBI:30616"/>
        <dbReference type="ChEBI" id="CHEBI:57823"/>
        <dbReference type="ChEBI" id="CHEBI:57919"/>
        <dbReference type="ChEBI" id="CHEBI:456216"/>
        <dbReference type="EC" id="2.7.1.148"/>
    </reaction>
</comment>
<evidence type="ECO:0000313" key="12">
    <source>
        <dbReference type="EMBL" id="HEA87867.1"/>
    </source>
</evidence>
<comment type="pathway">
    <text evidence="9">Isoprenoid biosynthesis; isopentenyl diphosphate biosynthesis via DXP pathway; isopentenyl diphosphate from 1-deoxy-D-xylulose 5-phosphate: step 3/6.</text>
</comment>
<protein>
    <recommendedName>
        <fullName evidence="3 9">4-diphosphocytidyl-2-C-methyl-D-erythritol kinase</fullName>
        <shortName evidence="9">CMK</shortName>
        <ecNumber evidence="2 9">2.7.1.148</ecNumber>
    </recommendedName>
    <alternativeName>
        <fullName evidence="8 9">4-(cytidine-5'-diphospho)-2-C-methyl-D-erythritol kinase</fullName>
    </alternativeName>
</protein>
<gene>
    <name evidence="9 12" type="primary">ispE</name>
    <name evidence="12" type="ORF">ENP94_07685</name>
    <name evidence="13" type="ORF">ENS16_03330</name>
</gene>
<dbReference type="EMBL" id="DSLG01000008">
    <property type="protein sequence ID" value="HEA87867.1"/>
    <property type="molecule type" value="Genomic_DNA"/>
</dbReference>